<organism evidence="13 14">
    <name type="scientific">Globodera rostochiensis</name>
    <name type="common">Golden nematode worm</name>
    <name type="synonym">Heterodera rostochiensis</name>
    <dbReference type="NCBI Taxonomy" id="31243"/>
    <lineage>
        <taxon>Eukaryota</taxon>
        <taxon>Metazoa</taxon>
        <taxon>Ecdysozoa</taxon>
        <taxon>Nematoda</taxon>
        <taxon>Chromadorea</taxon>
        <taxon>Rhabditida</taxon>
        <taxon>Tylenchina</taxon>
        <taxon>Tylenchomorpha</taxon>
        <taxon>Tylenchoidea</taxon>
        <taxon>Heteroderidae</taxon>
        <taxon>Heteroderinae</taxon>
        <taxon>Globodera</taxon>
    </lineage>
</organism>
<dbReference type="SMART" id="SM00892">
    <property type="entry name" value="Endonuclease_NS"/>
    <property type="match status" value="1"/>
</dbReference>
<keyword evidence="4 9" id="KW-0479">Metal-binding</keyword>
<keyword evidence="5 10" id="KW-0255">Endonuclease</keyword>
<dbReference type="Pfam" id="PF01223">
    <property type="entry name" value="Endonuclease_NS"/>
    <property type="match status" value="1"/>
</dbReference>
<sequence>MTDLTNRMTADLKKFAIYLELIISRNGVQSSLSVFYCGGKFFEMVFSRLYPFFFAAGSSSVAFVFGSQCSTNEWLHWVGIKSANADSARTVVLAPQAAPTIPSGSTVDKVPPMPVKVDVDMFDEAWNKPSRASEIMRFGYPGFDNLRTYEDFVVSYDSRNRTAHWVMEHLCPDRIQYNEKVDRSNSMFKEDESIHPYFRSKNEDYRRSGYDRGHLAAAANHRTTQTAMDQTFLLTNMSPQVGKGFNRDKWNDLEKHVRRTAHKNMNTYVCTGPLYLPKLESDGALYVKYKLIGNSRVAVPTHFFKAVLIEKTADNFELEVYLMPNEAIPDEKPIADFLVDIETLVKVNGKSASAADGLLGRILEKIARN</sequence>
<evidence type="ECO:0000313" key="13">
    <source>
        <dbReference type="Proteomes" id="UP000887572"/>
    </source>
</evidence>
<dbReference type="WBParaSite" id="Gr19_v10_g14695.t1">
    <property type="protein sequence ID" value="Gr19_v10_g14695.t1"/>
    <property type="gene ID" value="Gr19_v10_g14695"/>
</dbReference>
<dbReference type="CDD" id="cd00091">
    <property type="entry name" value="NUC"/>
    <property type="match status" value="1"/>
</dbReference>
<dbReference type="GO" id="GO:0004521">
    <property type="term" value="F:RNA endonuclease activity"/>
    <property type="evidence" value="ECO:0007669"/>
    <property type="project" value="TreeGrafter"/>
</dbReference>
<dbReference type="PROSITE" id="PS01070">
    <property type="entry name" value="NUCLEASE_NON_SPEC"/>
    <property type="match status" value="1"/>
</dbReference>
<evidence type="ECO:0000256" key="4">
    <source>
        <dbReference type="ARBA" id="ARBA00022723"/>
    </source>
</evidence>
<keyword evidence="13" id="KW-1185">Reference proteome</keyword>
<dbReference type="GO" id="GO:0000014">
    <property type="term" value="F:single-stranded DNA endodeoxyribonuclease activity"/>
    <property type="evidence" value="ECO:0007669"/>
    <property type="project" value="TreeGrafter"/>
</dbReference>
<accession>A0A914H850</accession>
<evidence type="ECO:0000256" key="8">
    <source>
        <dbReference type="PIRSR" id="PIRSR640255-1"/>
    </source>
</evidence>
<evidence type="ECO:0000256" key="7">
    <source>
        <dbReference type="ARBA" id="ARBA00022842"/>
    </source>
</evidence>
<evidence type="ECO:0000256" key="10">
    <source>
        <dbReference type="RuleBase" id="RU366055"/>
    </source>
</evidence>
<dbReference type="InterPro" id="IPR020821">
    <property type="entry name" value="ENPP1-3/EXOG-like_nuc-like"/>
</dbReference>
<feature type="binding site" evidence="9">
    <location>
        <position position="246"/>
    </location>
    <ligand>
        <name>Mg(2+)</name>
        <dbReference type="ChEBI" id="CHEBI:18420"/>
        <note>catalytic</note>
    </ligand>
</feature>
<dbReference type="PANTHER" id="PTHR13966">
    <property type="entry name" value="ENDONUCLEASE RELATED"/>
    <property type="match status" value="1"/>
</dbReference>
<evidence type="ECO:0000256" key="2">
    <source>
        <dbReference type="ARBA" id="ARBA00010052"/>
    </source>
</evidence>
<proteinExistence type="inferred from homology"/>
<evidence type="ECO:0000259" key="11">
    <source>
        <dbReference type="SMART" id="SM00477"/>
    </source>
</evidence>
<evidence type="ECO:0000256" key="6">
    <source>
        <dbReference type="ARBA" id="ARBA00022801"/>
    </source>
</evidence>
<dbReference type="SMART" id="SM00477">
    <property type="entry name" value="NUC"/>
    <property type="match status" value="1"/>
</dbReference>
<keyword evidence="6 10" id="KW-0378">Hydrolase</keyword>
<dbReference type="GO" id="GO:0005743">
    <property type="term" value="C:mitochondrial inner membrane"/>
    <property type="evidence" value="ECO:0007669"/>
    <property type="project" value="TreeGrafter"/>
</dbReference>
<dbReference type="InterPro" id="IPR040255">
    <property type="entry name" value="Non-specific_endonuclease"/>
</dbReference>
<dbReference type="Proteomes" id="UP000887572">
    <property type="component" value="Unplaced"/>
</dbReference>
<feature type="active site" description="Proton acceptor" evidence="8">
    <location>
        <position position="214"/>
    </location>
</feature>
<dbReference type="InterPro" id="IPR044925">
    <property type="entry name" value="His-Me_finger_sf"/>
</dbReference>
<dbReference type="AlphaFoldDB" id="A0A914H850"/>
<protein>
    <recommendedName>
        <fullName evidence="10">Endonuclease</fullName>
        <ecNumber evidence="10">3.1.30.-</ecNumber>
    </recommendedName>
</protein>
<dbReference type="GO" id="GO:0046872">
    <property type="term" value="F:metal ion binding"/>
    <property type="evidence" value="ECO:0007669"/>
    <property type="project" value="UniProtKB-KW"/>
</dbReference>
<feature type="domain" description="ENPP1-3/EXOG-like endonuclease/phosphodiesterase" evidence="11">
    <location>
        <begin position="149"/>
        <end position="354"/>
    </location>
</feature>
<evidence type="ECO:0000256" key="9">
    <source>
        <dbReference type="PIRSR" id="PIRSR640255-2"/>
    </source>
</evidence>
<evidence type="ECO:0000259" key="12">
    <source>
        <dbReference type="SMART" id="SM00892"/>
    </source>
</evidence>
<comment type="cofactor">
    <cofactor evidence="1 10">
        <name>Mg(2+)</name>
        <dbReference type="ChEBI" id="CHEBI:18420"/>
    </cofactor>
</comment>
<dbReference type="Gene3D" id="3.40.570.10">
    <property type="entry name" value="Extracellular Endonuclease, subunit A"/>
    <property type="match status" value="1"/>
</dbReference>
<dbReference type="InterPro" id="IPR001604">
    <property type="entry name" value="Endo_G_ENPP1-like_dom"/>
</dbReference>
<dbReference type="GO" id="GO:0005634">
    <property type="term" value="C:nucleus"/>
    <property type="evidence" value="ECO:0007669"/>
    <property type="project" value="TreeGrafter"/>
</dbReference>
<dbReference type="SUPFAM" id="SSF54060">
    <property type="entry name" value="His-Me finger endonucleases"/>
    <property type="match status" value="1"/>
</dbReference>
<evidence type="ECO:0000256" key="3">
    <source>
        <dbReference type="ARBA" id="ARBA00022722"/>
    </source>
</evidence>
<reference evidence="14" key="1">
    <citation type="submission" date="2022-11" db="UniProtKB">
        <authorList>
            <consortium name="WormBaseParasite"/>
        </authorList>
    </citation>
    <scope>IDENTIFICATION</scope>
</reference>
<name>A0A914H850_GLORO</name>
<dbReference type="InterPro" id="IPR018524">
    <property type="entry name" value="DNA/RNA_endonuclease_AS"/>
</dbReference>
<keyword evidence="3 10" id="KW-0540">Nuclease</keyword>
<dbReference type="GO" id="GO:0003676">
    <property type="term" value="F:nucleic acid binding"/>
    <property type="evidence" value="ECO:0007669"/>
    <property type="project" value="InterPro"/>
</dbReference>
<dbReference type="PANTHER" id="PTHR13966:SF5">
    <property type="entry name" value="ENDONUCLEASE G, MITOCHONDRIAL"/>
    <property type="match status" value="1"/>
</dbReference>
<evidence type="ECO:0000256" key="5">
    <source>
        <dbReference type="ARBA" id="ARBA00022759"/>
    </source>
</evidence>
<evidence type="ECO:0000256" key="1">
    <source>
        <dbReference type="ARBA" id="ARBA00001946"/>
    </source>
</evidence>
<dbReference type="InterPro" id="IPR044929">
    <property type="entry name" value="DNA/RNA_non-sp_Endonuclease_sf"/>
</dbReference>
<feature type="domain" description="DNA/RNA non-specific endonuclease/pyrophosphatase/phosphodiesterase" evidence="12">
    <location>
        <begin position="148"/>
        <end position="361"/>
    </location>
</feature>
<comment type="similarity">
    <text evidence="2 10">Belongs to the DNA/RNA non-specific endonuclease family.</text>
</comment>
<dbReference type="EC" id="3.1.30.-" evidence="10"/>
<dbReference type="GO" id="GO:0006309">
    <property type="term" value="P:apoptotic DNA fragmentation"/>
    <property type="evidence" value="ECO:0007669"/>
    <property type="project" value="TreeGrafter"/>
</dbReference>
<keyword evidence="7" id="KW-0460">Magnesium</keyword>
<evidence type="ECO:0000313" key="14">
    <source>
        <dbReference type="WBParaSite" id="Gr19_v10_g14695.t1"/>
    </source>
</evidence>